<dbReference type="EMBL" id="BSYO01000002">
    <property type="protein sequence ID" value="GMH00402.1"/>
    <property type="molecule type" value="Genomic_DNA"/>
</dbReference>
<comment type="caution">
    <text evidence="5">The sequence shown here is derived from an EMBL/GenBank/DDBJ whole genome shotgun (WGS) entry which is preliminary data.</text>
</comment>
<dbReference type="InterPro" id="IPR027417">
    <property type="entry name" value="P-loop_NTPase"/>
</dbReference>
<evidence type="ECO:0000259" key="4">
    <source>
        <dbReference type="Pfam" id="PF17862"/>
    </source>
</evidence>
<dbReference type="Pfam" id="PF00004">
    <property type="entry name" value="AAA"/>
    <property type="match status" value="1"/>
</dbReference>
<feature type="domain" description="ATPase AAA-type core" evidence="3">
    <location>
        <begin position="2"/>
        <end position="96"/>
    </location>
</feature>
<dbReference type="PANTHER" id="PTHR23077:SF171">
    <property type="entry name" value="NUCLEAR VALOSIN-CONTAINING PROTEIN-LIKE"/>
    <property type="match status" value="1"/>
</dbReference>
<evidence type="ECO:0000313" key="6">
    <source>
        <dbReference type="Proteomes" id="UP001279734"/>
    </source>
</evidence>
<reference evidence="5" key="1">
    <citation type="submission" date="2023-05" db="EMBL/GenBank/DDBJ databases">
        <title>Nepenthes gracilis genome sequencing.</title>
        <authorList>
            <person name="Fukushima K."/>
        </authorList>
    </citation>
    <scope>NUCLEOTIDE SEQUENCE</scope>
    <source>
        <strain evidence="5">SING2019-196</strain>
    </source>
</reference>
<evidence type="ECO:0000256" key="1">
    <source>
        <dbReference type="ARBA" id="ARBA00022741"/>
    </source>
</evidence>
<dbReference type="SUPFAM" id="SSF52540">
    <property type="entry name" value="P-loop containing nucleoside triphosphate hydrolases"/>
    <property type="match status" value="1"/>
</dbReference>
<proteinExistence type="predicted"/>
<dbReference type="InterPro" id="IPR003959">
    <property type="entry name" value="ATPase_AAA_core"/>
</dbReference>
<evidence type="ECO:0000256" key="2">
    <source>
        <dbReference type="ARBA" id="ARBA00022840"/>
    </source>
</evidence>
<dbReference type="PANTHER" id="PTHR23077">
    <property type="entry name" value="AAA-FAMILY ATPASE"/>
    <property type="match status" value="1"/>
</dbReference>
<dbReference type="InterPro" id="IPR050168">
    <property type="entry name" value="AAA_ATPase_domain"/>
</dbReference>
<sequence>MSKLVGGSKSNLRKAFKEAEKNTPSIIFIDEINSNAHKRAKTHGEVERIIASQLLTLMEGLKSRAHVIVIWAINRPNNIDPALRRFGRFDSKIDIGVPNEVGRLEILCIHTKSMKLAEDVDIERIAKDTQGYVCADLAALCTEAAFQCIHAKKSKPRVLSKVKGLVVNVVAWNKQQITEASTKEIILTIDNGQI</sequence>
<dbReference type="FunFam" id="3.40.50.300:FF:004781">
    <property type="entry name" value="Bromodomain protein"/>
    <property type="match status" value="1"/>
</dbReference>
<accession>A0AAD3P6Q0</accession>
<dbReference type="GO" id="GO:0016887">
    <property type="term" value="F:ATP hydrolysis activity"/>
    <property type="evidence" value="ECO:0007669"/>
    <property type="project" value="InterPro"/>
</dbReference>
<dbReference type="Proteomes" id="UP001279734">
    <property type="component" value="Unassembled WGS sequence"/>
</dbReference>
<dbReference type="Gene3D" id="3.40.50.300">
    <property type="entry name" value="P-loop containing nucleotide triphosphate hydrolases"/>
    <property type="match status" value="1"/>
</dbReference>
<dbReference type="AlphaFoldDB" id="A0AAD3P6Q0"/>
<keyword evidence="1" id="KW-0547">Nucleotide-binding</keyword>
<gene>
    <name evidence="5" type="ORF">Nepgr_002241</name>
</gene>
<protein>
    <submittedName>
        <fullName evidence="5">Uncharacterized protein</fullName>
    </submittedName>
</protein>
<evidence type="ECO:0000259" key="3">
    <source>
        <dbReference type="Pfam" id="PF00004"/>
    </source>
</evidence>
<dbReference type="Gene3D" id="1.10.8.60">
    <property type="match status" value="1"/>
</dbReference>
<dbReference type="Pfam" id="PF17862">
    <property type="entry name" value="AAA_lid_3"/>
    <property type="match status" value="1"/>
</dbReference>
<dbReference type="InterPro" id="IPR041569">
    <property type="entry name" value="AAA_lid_3"/>
</dbReference>
<evidence type="ECO:0000313" key="5">
    <source>
        <dbReference type="EMBL" id="GMH00402.1"/>
    </source>
</evidence>
<keyword evidence="6" id="KW-1185">Reference proteome</keyword>
<name>A0AAD3P6Q0_NEPGR</name>
<keyword evidence="2" id="KW-0067">ATP-binding</keyword>
<dbReference type="GO" id="GO:0005524">
    <property type="term" value="F:ATP binding"/>
    <property type="evidence" value="ECO:0007669"/>
    <property type="project" value="UniProtKB-KW"/>
</dbReference>
<organism evidence="5 6">
    <name type="scientific">Nepenthes gracilis</name>
    <name type="common">Slender pitcher plant</name>
    <dbReference type="NCBI Taxonomy" id="150966"/>
    <lineage>
        <taxon>Eukaryota</taxon>
        <taxon>Viridiplantae</taxon>
        <taxon>Streptophyta</taxon>
        <taxon>Embryophyta</taxon>
        <taxon>Tracheophyta</taxon>
        <taxon>Spermatophyta</taxon>
        <taxon>Magnoliopsida</taxon>
        <taxon>eudicotyledons</taxon>
        <taxon>Gunneridae</taxon>
        <taxon>Pentapetalae</taxon>
        <taxon>Caryophyllales</taxon>
        <taxon>Nepenthaceae</taxon>
        <taxon>Nepenthes</taxon>
    </lineage>
</organism>
<feature type="domain" description="AAA ATPase AAA+ lid" evidence="4">
    <location>
        <begin position="119"/>
        <end position="152"/>
    </location>
</feature>